<protein>
    <recommendedName>
        <fullName evidence="11">Abscisic acid G-protein coupled receptor-like domain-containing protein</fullName>
    </recommendedName>
</protein>
<feature type="transmembrane region" description="Helical" evidence="6">
    <location>
        <begin position="39"/>
        <end position="62"/>
    </location>
</feature>
<dbReference type="GO" id="GO:0051020">
    <property type="term" value="F:GTPase binding"/>
    <property type="evidence" value="ECO:0007669"/>
    <property type="project" value="EnsemblPlants"/>
</dbReference>
<dbReference type="GO" id="GO:0005789">
    <property type="term" value="C:endoplasmic reticulum membrane"/>
    <property type="evidence" value="ECO:0007669"/>
    <property type="project" value="EnsemblPlants"/>
</dbReference>
<evidence type="ECO:0000313" key="9">
    <source>
        <dbReference type="EMBL" id="GBG66892.1"/>
    </source>
</evidence>
<feature type="transmembrane region" description="Helical" evidence="6">
    <location>
        <begin position="350"/>
        <end position="372"/>
    </location>
</feature>
<feature type="coiled-coil region" evidence="5">
    <location>
        <begin position="245"/>
        <end position="282"/>
    </location>
</feature>
<feature type="transmembrane region" description="Helical" evidence="6">
    <location>
        <begin position="392"/>
        <end position="411"/>
    </location>
</feature>
<dbReference type="InterPro" id="IPR025969">
    <property type="entry name" value="ABA_GPCR_dom"/>
</dbReference>
<feature type="transmembrane region" description="Helical" evidence="6">
    <location>
        <begin position="148"/>
        <end position="169"/>
    </location>
</feature>
<dbReference type="Pfam" id="PF12430">
    <property type="entry name" value="ABA_GPCR"/>
    <property type="match status" value="1"/>
</dbReference>
<evidence type="ECO:0000313" key="10">
    <source>
        <dbReference type="Proteomes" id="UP000265515"/>
    </source>
</evidence>
<comment type="caution">
    <text evidence="9">The sequence shown here is derived from an EMBL/GenBank/DDBJ whole genome shotgun (WGS) entry which is preliminary data.</text>
</comment>
<dbReference type="AlphaFoldDB" id="A0A388KA01"/>
<dbReference type="GO" id="GO:0009737">
    <property type="term" value="P:response to abscisic acid"/>
    <property type="evidence" value="ECO:0007669"/>
    <property type="project" value="TreeGrafter"/>
</dbReference>
<feature type="transmembrane region" description="Helical" evidence="6">
    <location>
        <begin position="74"/>
        <end position="98"/>
    </location>
</feature>
<accession>A0A388KA01</accession>
<dbReference type="GO" id="GO:0010427">
    <property type="term" value="F:abscisic acid binding"/>
    <property type="evidence" value="ECO:0007669"/>
    <property type="project" value="TreeGrafter"/>
</dbReference>
<feature type="transmembrane region" description="Helical" evidence="6">
    <location>
        <begin position="110"/>
        <end position="128"/>
    </location>
</feature>
<sequence length="470" mass="53821">MWGQAVIEGVVIVSSLVGLFLSGWIFINRKLYKDYEERHFWVQVLFCSTFTLSINLCELVLFEILPVLGKRARWINWKIDLFCLVTILVFLLPYYHCFRILRCNGLRKERAGMGAAIFVVAFLYAFWRMGIHFPMPSPEKGIFTMAQLVSRVGVIGVFLMAVLSGYGAVNLPYSYMSLFIRQIEPADIADLDKRWLQAVETYVAKKKKIILAQMEMDRLEGSRKQAGARSFLTMLVNTVVKSGKEDDMGQEIRKLEEEVRSLEELANQIMEEIRDLRKEKEAMIYSRTWKGHLKNLLGYACSAYCVYKMLKAFQSVLFKETGSGDPVSRMINLFLRFFDIGLDITLLSQYVSLLFIGILIATSMRGFLTNVMKVLNNPLLKGGAGNNTSSNLVLFLTEIMGMYFVSSILLIRKNLALEYREVITDALGGDIQFNFYHRWFDAIFIVSATLSILFVFALHATRQSQKHPVD</sequence>
<dbReference type="InterPro" id="IPR022535">
    <property type="entry name" value="Golgi_pH-regulator_cons_dom"/>
</dbReference>
<evidence type="ECO:0000256" key="1">
    <source>
        <dbReference type="ARBA" id="ARBA00004141"/>
    </source>
</evidence>
<evidence type="ECO:0000256" key="4">
    <source>
        <dbReference type="ARBA" id="ARBA00023136"/>
    </source>
</evidence>
<dbReference type="Proteomes" id="UP000265515">
    <property type="component" value="Unassembled WGS sequence"/>
</dbReference>
<keyword evidence="10" id="KW-1185">Reference proteome</keyword>
<dbReference type="PANTHER" id="PTHR15948">
    <property type="entry name" value="G-PROTEIN COUPLED RECEPTOR 89-RELATED"/>
    <property type="match status" value="1"/>
</dbReference>
<evidence type="ECO:0000256" key="3">
    <source>
        <dbReference type="ARBA" id="ARBA00022989"/>
    </source>
</evidence>
<feature type="domain" description="Abscisic acid G-protein coupled receptor-like" evidence="7">
    <location>
        <begin position="285"/>
        <end position="458"/>
    </location>
</feature>
<dbReference type="STRING" id="69332.A0A388KA01"/>
<dbReference type="OrthoDB" id="264392at2759"/>
<evidence type="ECO:0000256" key="6">
    <source>
        <dbReference type="SAM" id="Phobius"/>
    </source>
</evidence>
<keyword evidence="5" id="KW-0175">Coiled coil</keyword>
<comment type="subcellular location">
    <subcellularLocation>
        <location evidence="1">Membrane</location>
        <topology evidence="1">Multi-pass membrane protein</topology>
    </subcellularLocation>
</comment>
<reference evidence="9 10" key="1">
    <citation type="journal article" date="2018" name="Cell">
        <title>The Chara Genome: Secondary Complexity and Implications for Plant Terrestrialization.</title>
        <authorList>
            <person name="Nishiyama T."/>
            <person name="Sakayama H."/>
            <person name="Vries J.D."/>
            <person name="Buschmann H."/>
            <person name="Saint-Marcoux D."/>
            <person name="Ullrich K.K."/>
            <person name="Haas F.B."/>
            <person name="Vanderstraeten L."/>
            <person name="Becker D."/>
            <person name="Lang D."/>
            <person name="Vosolsobe S."/>
            <person name="Rombauts S."/>
            <person name="Wilhelmsson P.K.I."/>
            <person name="Janitza P."/>
            <person name="Kern R."/>
            <person name="Heyl A."/>
            <person name="Rumpler F."/>
            <person name="Villalobos L.I.A.C."/>
            <person name="Clay J.M."/>
            <person name="Skokan R."/>
            <person name="Toyoda A."/>
            <person name="Suzuki Y."/>
            <person name="Kagoshima H."/>
            <person name="Schijlen E."/>
            <person name="Tajeshwar N."/>
            <person name="Catarino B."/>
            <person name="Hetherington A.J."/>
            <person name="Saltykova A."/>
            <person name="Bonnot C."/>
            <person name="Breuninger H."/>
            <person name="Symeonidi A."/>
            <person name="Radhakrishnan G.V."/>
            <person name="Van Nieuwerburgh F."/>
            <person name="Deforce D."/>
            <person name="Chang C."/>
            <person name="Karol K.G."/>
            <person name="Hedrich R."/>
            <person name="Ulvskov P."/>
            <person name="Glockner G."/>
            <person name="Delwiche C.F."/>
            <person name="Petrasek J."/>
            <person name="Van de Peer Y."/>
            <person name="Friml J."/>
            <person name="Beilby M."/>
            <person name="Dolan L."/>
            <person name="Kohara Y."/>
            <person name="Sugano S."/>
            <person name="Fujiyama A."/>
            <person name="Delaux P.-M."/>
            <person name="Quint M."/>
            <person name="TheiBen G."/>
            <person name="Hagemann M."/>
            <person name="Harholt J."/>
            <person name="Dunand C."/>
            <person name="Zachgo S."/>
            <person name="Langdale J."/>
            <person name="Maumus F."/>
            <person name="Straeten D.V.D."/>
            <person name="Gould S.B."/>
            <person name="Rensing S.A."/>
        </authorList>
    </citation>
    <scope>NUCLEOTIDE SEQUENCE [LARGE SCALE GENOMIC DNA]</scope>
    <source>
        <strain evidence="9 10">S276</strain>
    </source>
</reference>
<evidence type="ECO:0000256" key="5">
    <source>
        <dbReference type="SAM" id="Coils"/>
    </source>
</evidence>
<dbReference type="EMBL" id="BFEA01000080">
    <property type="protein sequence ID" value="GBG66892.1"/>
    <property type="molecule type" value="Genomic_DNA"/>
</dbReference>
<evidence type="ECO:0008006" key="11">
    <source>
        <dbReference type="Google" id="ProtNLM"/>
    </source>
</evidence>
<keyword evidence="3 6" id="KW-1133">Transmembrane helix</keyword>
<name>A0A388KA01_CHABU</name>
<keyword evidence="2 6" id="KW-0812">Transmembrane</keyword>
<organism evidence="9 10">
    <name type="scientific">Chara braunii</name>
    <name type="common">Braun's stonewort</name>
    <dbReference type="NCBI Taxonomy" id="69332"/>
    <lineage>
        <taxon>Eukaryota</taxon>
        <taxon>Viridiplantae</taxon>
        <taxon>Streptophyta</taxon>
        <taxon>Charophyceae</taxon>
        <taxon>Charales</taxon>
        <taxon>Characeae</taxon>
        <taxon>Chara</taxon>
    </lineage>
</organism>
<evidence type="ECO:0000256" key="2">
    <source>
        <dbReference type="ARBA" id="ARBA00022692"/>
    </source>
</evidence>
<feature type="transmembrane region" description="Helical" evidence="6">
    <location>
        <begin position="6"/>
        <end position="27"/>
    </location>
</feature>
<evidence type="ECO:0000259" key="7">
    <source>
        <dbReference type="Pfam" id="PF12430"/>
    </source>
</evidence>
<dbReference type="GO" id="GO:0005886">
    <property type="term" value="C:plasma membrane"/>
    <property type="evidence" value="ECO:0007669"/>
    <property type="project" value="EnsemblPlants"/>
</dbReference>
<dbReference type="GO" id="GO:0070417">
    <property type="term" value="P:cellular response to cold"/>
    <property type="evidence" value="ECO:0007669"/>
    <property type="project" value="EnsemblPlants"/>
</dbReference>
<gene>
    <name evidence="9" type="ORF">CBR_g72647</name>
</gene>
<dbReference type="Gramene" id="GBG66892">
    <property type="protein sequence ID" value="GBG66892"/>
    <property type="gene ID" value="CBR_g72647"/>
</dbReference>
<feature type="transmembrane region" description="Helical" evidence="6">
    <location>
        <begin position="439"/>
        <end position="460"/>
    </location>
</feature>
<keyword evidence="4 6" id="KW-0472">Membrane</keyword>
<proteinExistence type="predicted"/>
<dbReference type="PANTHER" id="PTHR15948:SF0">
    <property type="entry name" value="GOLGI PH REGULATOR A-RELATED"/>
    <property type="match status" value="1"/>
</dbReference>
<evidence type="ECO:0000259" key="8">
    <source>
        <dbReference type="Pfam" id="PF12537"/>
    </source>
</evidence>
<feature type="domain" description="Golgi pH regulator conserved" evidence="8">
    <location>
        <begin position="142"/>
        <end position="208"/>
    </location>
</feature>
<dbReference type="OMA" id="FSVYCVY"/>
<dbReference type="InterPro" id="IPR015672">
    <property type="entry name" value="GPHR/GTG"/>
</dbReference>
<dbReference type="Pfam" id="PF12537">
    <property type="entry name" value="GPHR_N"/>
    <property type="match status" value="1"/>
</dbReference>